<dbReference type="EMBL" id="CP010725">
    <property type="protein sequence ID" value="AUQ97739.1"/>
    <property type="molecule type" value="Genomic_DNA"/>
</dbReference>
<dbReference type="Proteomes" id="UP000236447">
    <property type="component" value="Chromosome"/>
</dbReference>
<evidence type="ECO:0000313" key="4">
    <source>
        <dbReference type="Proteomes" id="UP000236447"/>
    </source>
</evidence>
<keyword evidence="2" id="KW-1133">Transmembrane helix</keyword>
<accession>A0A2I7K548</accession>
<reference evidence="3 4" key="2">
    <citation type="journal article" date="2017" name="Genome Biol. Evol.">
        <title>Trajectories and Drivers of Genome Evolution in Surface-Associated Marine Phaeobacter.</title>
        <authorList>
            <person name="Freese H.M."/>
            <person name="Sikorski J."/>
            <person name="Bunk B."/>
            <person name="Scheuner C."/>
            <person name="Meier-Kolthoff J.P."/>
            <person name="Sproer C."/>
            <person name="Gram L."/>
            <person name="Overmann J."/>
        </authorList>
    </citation>
    <scope>NUCLEOTIDE SEQUENCE [LARGE SCALE GENOMIC DNA]</scope>
    <source>
        <strain evidence="3 4">P88</strain>
    </source>
</reference>
<sequence length="146" mass="16119">MPLEILVTMVLVGIIVIAILLHFTGWSAPVLMTRETASKAWSRHDPDSRILDARPSTIAHAALIDTDKGLGLVWCFGADTIARPLAECSLVDHAQGLWIRFADFATPSVLLRLSDKEREDWRSQILAASRSPQPPAATEQREQTHA</sequence>
<protein>
    <submittedName>
        <fullName evidence="3">Uncharacterized protein</fullName>
    </submittedName>
</protein>
<keyword evidence="2" id="KW-0812">Transmembrane</keyword>
<evidence type="ECO:0000256" key="1">
    <source>
        <dbReference type="SAM" id="MobiDB-lite"/>
    </source>
</evidence>
<proteinExistence type="predicted"/>
<feature type="region of interest" description="Disordered" evidence="1">
    <location>
        <begin position="123"/>
        <end position="146"/>
    </location>
</feature>
<evidence type="ECO:0000313" key="3">
    <source>
        <dbReference type="EMBL" id="AUQ97739.1"/>
    </source>
</evidence>
<dbReference type="AlphaFoldDB" id="A0A2I7K548"/>
<organism evidence="3 4">
    <name type="scientific">Phaeobacter inhibens</name>
    <dbReference type="NCBI Taxonomy" id="221822"/>
    <lineage>
        <taxon>Bacteria</taxon>
        <taxon>Pseudomonadati</taxon>
        <taxon>Pseudomonadota</taxon>
        <taxon>Alphaproteobacteria</taxon>
        <taxon>Rhodobacterales</taxon>
        <taxon>Roseobacteraceae</taxon>
        <taxon>Phaeobacter</taxon>
    </lineage>
</organism>
<gene>
    <name evidence="3" type="ORF">PhaeoP88_00337</name>
</gene>
<keyword evidence="2" id="KW-0472">Membrane</keyword>
<name>A0A2I7K548_9RHOB</name>
<reference evidence="3 4" key="1">
    <citation type="journal article" date="2017" name="Front. Microbiol.">
        <title>Phaeobacter piscinae sp. nov., a species of the Roseobacter group and potential aquaculture probiont.</title>
        <authorList>
            <person name="Sonnenschein E.C."/>
            <person name="Phippen C.B.W."/>
            <person name="Nielsen K.F."/>
            <person name="Mateiu R.V."/>
            <person name="Melchiorsen J."/>
            <person name="Gram L."/>
            <person name="Overmann J."/>
            <person name="Freese H.M."/>
        </authorList>
    </citation>
    <scope>NUCLEOTIDE SEQUENCE [LARGE SCALE GENOMIC DNA]</scope>
    <source>
        <strain evidence="3 4">P88</strain>
    </source>
</reference>
<feature type="transmembrane region" description="Helical" evidence="2">
    <location>
        <begin position="6"/>
        <end position="24"/>
    </location>
</feature>
<evidence type="ECO:0000256" key="2">
    <source>
        <dbReference type="SAM" id="Phobius"/>
    </source>
</evidence>